<dbReference type="CDD" id="cd06558">
    <property type="entry name" value="crotonase-like"/>
    <property type="match status" value="1"/>
</dbReference>
<evidence type="ECO:0000256" key="1">
    <source>
        <dbReference type="RuleBase" id="RU003707"/>
    </source>
</evidence>
<accession>A0ABY4YY60</accession>
<dbReference type="EMBL" id="CP099489">
    <property type="protein sequence ID" value="USQ81390.1"/>
    <property type="molecule type" value="Genomic_DNA"/>
</dbReference>
<feature type="compositionally biased region" description="Basic and acidic residues" evidence="2">
    <location>
        <begin position="265"/>
        <end position="277"/>
    </location>
</feature>
<dbReference type="PROSITE" id="PS00166">
    <property type="entry name" value="ENOYL_COA_HYDRATASE"/>
    <property type="match status" value="1"/>
</dbReference>
<protein>
    <submittedName>
        <fullName evidence="3">Enoyl-CoA hydratase-related protein</fullName>
    </submittedName>
</protein>
<evidence type="ECO:0000313" key="4">
    <source>
        <dbReference type="Proteomes" id="UP001056455"/>
    </source>
</evidence>
<dbReference type="Pfam" id="PF00378">
    <property type="entry name" value="ECH_1"/>
    <property type="match status" value="1"/>
</dbReference>
<proteinExistence type="inferred from homology"/>
<evidence type="ECO:0000313" key="3">
    <source>
        <dbReference type="EMBL" id="USQ81390.1"/>
    </source>
</evidence>
<reference evidence="3" key="1">
    <citation type="submission" date="2022-06" db="EMBL/GenBank/DDBJ databases">
        <title>Ornithinimicrobium HY1793.</title>
        <authorList>
            <person name="Huang Y."/>
        </authorList>
    </citation>
    <scope>NUCLEOTIDE SEQUENCE</scope>
    <source>
        <strain evidence="3">HY1793</strain>
    </source>
</reference>
<dbReference type="PANTHER" id="PTHR43459">
    <property type="entry name" value="ENOYL-COA HYDRATASE"/>
    <property type="match status" value="1"/>
</dbReference>
<dbReference type="RefSeq" id="WP_252594834.1">
    <property type="nucleotide sequence ID" value="NZ_CP099489.1"/>
</dbReference>
<evidence type="ECO:0000256" key="2">
    <source>
        <dbReference type="SAM" id="MobiDB-lite"/>
    </source>
</evidence>
<organism evidence="3 4">
    <name type="scientific">Ornithinimicrobium faecis</name>
    <dbReference type="NCBI Taxonomy" id="2934158"/>
    <lineage>
        <taxon>Bacteria</taxon>
        <taxon>Bacillati</taxon>
        <taxon>Actinomycetota</taxon>
        <taxon>Actinomycetes</taxon>
        <taxon>Micrococcales</taxon>
        <taxon>Ornithinimicrobiaceae</taxon>
        <taxon>Ornithinimicrobium</taxon>
    </lineage>
</organism>
<name>A0ABY4YY60_9MICO</name>
<keyword evidence="4" id="KW-1185">Reference proteome</keyword>
<dbReference type="InterPro" id="IPR018376">
    <property type="entry name" value="Enoyl-CoA_hyd/isom_CS"/>
</dbReference>
<dbReference type="SUPFAM" id="SSF52096">
    <property type="entry name" value="ClpP/crotonase"/>
    <property type="match status" value="1"/>
</dbReference>
<gene>
    <name evidence="3" type="ORF">NF556_07000</name>
</gene>
<comment type="similarity">
    <text evidence="1">Belongs to the enoyl-CoA hydratase/isomerase family.</text>
</comment>
<dbReference type="PANTHER" id="PTHR43459:SF1">
    <property type="entry name" value="EG:BACN32G11.4 PROTEIN"/>
    <property type="match status" value="1"/>
</dbReference>
<feature type="region of interest" description="Disordered" evidence="2">
    <location>
        <begin position="264"/>
        <end position="285"/>
    </location>
</feature>
<dbReference type="Gene3D" id="3.90.226.10">
    <property type="entry name" value="2-enoyl-CoA Hydratase, Chain A, domain 1"/>
    <property type="match status" value="1"/>
</dbReference>
<dbReference type="Proteomes" id="UP001056455">
    <property type="component" value="Chromosome"/>
</dbReference>
<sequence length="285" mass="30420">MADLPTAETLLVDRDGAVVTLTLNRPHSKNALDDPTVQRLQDELRGARDDTDVRVLILAGSGGDFCSGADVGGDRKEGHPVDRMRWFGDTAMLLAEFPKPVIAKVRGVAVGAGCNLALAADFVVATPEARFSQIFGRRGLSPDFGGTWLLPRTVGLLQAKRLALLAEIISAEEASRLGMVTWIRPAHEIDTFVEDLASQLAAGPPVAMALTKSMLNQASTQSLREALDNEGRVAAINLATDAMAARQAFVDKVEPTFSGSWHVDTTLRADPSPHDEAVDVNGDSD</sequence>
<dbReference type="InterPro" id="IPR001753">
    <property type="entry name" value="Enoyl-CoA_hydra/iso"/>
</dbReference>
<dbReference type="InterPro" id="IPR029045">
    <property type="entry name" value="ClpP/crotonase-like_dom_sf"/>
</dbReference>